<dbReference type="InterPro" id="IPR025161">
    <property type="entry name" value="IS402-like_dom"/>
</dbReference>
<dbReference type="EMBL" id="JF429409">
    <property type="protein sequence ID" value="AEQ20424.1"/>
    <property type="molecule type" value="Genomic_DNA"/>
</dbReference>
<dbReference type="InterPro" id="IPR052909">
    <property type="entry name" value="Transposase_6_like"/>
</dbReference>
<feature type="domain" description="Insertion element IS402-like" evidence="1">
    <location>
        <begin position="7"/>
        <end position="83"/>
    </location>
</feature>
<dbReference type="PANTHER" id="PTHR46637:SF1">
    <property type="entry name" value="BLL5188 PROTEIN"/>
    <property type="match status" value="1"/>
</dbReference>
<organism evidence="2">
    <name type="scientific">uncultured bacterium CSL12</name>
    <dbReference type="NCBI Taxonomy" id="1091567"/>
    <lineage>
        <taxon>Bacteria</taxon>
        <taxon>environmental samples</taxon>
    </lineage>
</organism>
<evidence type="ECO:0000259" key="1">
    <source>
        <dbReference type="Pfam" id="PF13340"/>
    </source>
</evidence>
<reference evidence="2" key="1">
    <citation type="journal article" date="2000" name="J. Am. Chem. Soc.">
        <title>Long-Chain N-Acyl Amino Acid Antibiotics Isolated from Heterologously Expressed Environmental DNA.</title>
        <authorList>
            <person name="Brady S.F."/>
            <person name="Clardy J."/>
        </authorList>
    </citation>
    <scope>NUCLEOTIDE SEQUENCE</scope>
</reference>
<reference evidence="2" key="2">
    <citation type="journal article" date="2011" name="J. Bacteriol.">
        <title>Long-chain N-acyl amino acid synthases are linked to the putative PEP-CTERM/exosortase protein-sorting system in Gram-negative bacteria.</title>
        <authorList>
            <person name="Craig J.W."/>
            <person name="Cherry M.A."/>
            <person name="Brady S.F."/>
        </authorList>
    </citation>
    <scope>NUCLEOTIDE SEQUENCE</scope>
</reference>
<name>G4WVH2_9BACT</name>
<evidence type="ECO:0000313" key="2">
    <source>
        <dbReference type="EMBL" id="AEQ20424.1"/>
    </source>
</evidence>
<proteinExistence type="predicted"/>
<protein>
    <submittedName>
        <fullName evidence="2">Transposase</fullName>
    </submittedName>
</protein>
<dbReference type="AlphaFoldDB" id="G4WVH2"/>
<dbReference type="PANTHER" id="PTHR46637">
    <property type="entry name" value="TIS1421-TRANSPOSASE PROTEIN A"/>
    <property type="match status" value="1"/>
</dbReference>
<sequence length="192" mass="21582">MTKREELTDEQWAILEPLIPNILPRADGRGRPVTHSDRAALNGILWMLRTGAGWADLPERFPSGSTCFRRFSRWVRQGVLRAILEALARDLEDRGKINLSECFIDGTFVVAKKGAAAWERPSGAKVRSSWLLRTLQVFHSPCTRLLLLHMKSPLSRLPSIRPSPWDDPDDLLGILPTTAIRSISALRPKALN</sequence>
<dbReference type="Pfam" id="PF13340">
    <property type="entry name" value="DUF4096"/>
    <property type="match status" value="1"/>
</dbReference>
<accession>G4WVH2</accession>
<dbReference type="NCBIfam" id="NF033580">
    <property type="entry name" value="transpos_IS5_3"/>
    <property type="match status" value="1"/>
</dbReference>